<dbReference type="PANTHER" id="PTHR30055">
    <property type="entry name" value="HTH-TYPE TRANSCRIPTIONAL REGULATOR RUTR"/>
    <property type="match status" value="1"/>
</dbReference>
<keyword evidence="2 4" id="KW-0238">DNA-binding</keyword>
<sequence>MGTRERIIDAAEQAIHEFGIAGATTRRIAVQAACSEALIYKHFAGKEELFLAVLLERLPALAPALAELRQSVGKGDVAANLTAFALTALRFYARTVAIGGGVLGDPPLIAGFRAMLAETGAGPHLPILALAEILRTEQRGGRLDPAIDAGAAASMLMGACFHRANLACFVSLPDDDESWAGTVVATLVRR</sequence>
<feature type="DNA-binding region" description="H-T-H motif" evidence="4">
    <location>
        <begin position="24"/>
        <end position="43"/>
    </location>
</feature>
<dbReference type="Gene3D" id="1.10.357.10">
    <property type="entry name" value="Tetracycline Repressor, domain 2"/>
    <property type="match status" value="1"/>
</dbReference>
<comment type="caution">
    <text evidence="6">The sequence shown here is derived from an EMBL/GenBank/DDBJ whole genome shotgun (WGS) entry which is preliminary data.</text>
</comment>
<protein>
    <submittedName>
        <fullName evidence="6">TetR/AcrR family transcriptional regulator</fullName>
    </submittedName>
</protein>
<gene>
    <name evidence="6" type="ORF">GCM10022224_050860</name>
</gene>
<dbReference type="PANTHER" id="PTHR30055:SF234">
    <property type="entry name" value="HTH-TYPE TRANSCRIPTIONAL REGULATOR BETI"/>
    <property type="match status" value="1"/>
</dbReference>
<dbReference type="InterPro" id="IPR001647">
    <property type="entry name" value="HTH_TetR"/>
</dbReference>
<evidence type="ECO:0000256" key="4">
    <source>
        <dbReference type="PROSITE-ProRule" id="PRU00335"/>
    </source>
</evidence>
<evidence type="ECO:0000256" key="3">
    <source>
        <dbReference type="ARBA" id="ARBA00023163"/>
    </source>
</evidence>
<accession>A0ABP7C8Y5</accession>
<keyword evidence="7" id="KW-1185">Reference proteome</keyword>
<dbReference type="EMBL" id="BAAAZP010000093">
    <property type="protein sequence ID" value="GAA3680511.1"/>
    <property type="molecule type" value="Genomic_DNA"/>
</dbReference>
<evidence type="ECO:0000256" key="1">
    <source>
        <dbReference type="ARBA" id="ARBA00023015"/>
    </source>
</evidence>
<keyword evidence="3" id="KW-0804">Transcription</keyword>
<dbReference type="RefSeq" id="WP_344882940.1">
    <property type="nucleotide sequence ID" value="NZ_BAAAZP010000093.1"/>
</dbReference>
<dbReference type="PROSITE" id="PS50977">
    <property type="entry name" value="HTH_TETR_2"/>
    <property type="match status" value="1"/>
</dbReference>
<keyword evidence="1" id="KW-0805">Transcription regulation</keyword>
<dbReference type="InterPro" id="IPR009057">
    <property type="entry name" value="Homeodomain-like_sf"/>
</dbReference>
<evidence type="ECO:0000313" key="7">
    <source>
        <dbReference type="Proteomes" id="UP001500902"/>
    </source>
</evidence>
<organism evidence="6 7">
    <name type="scientific">Nonomuraea antimicrobica</name>
    <dbReference type="NCBI Taxonomy" id="561173"/>
    <lineage>
        <taxon>Bacteria</taxon>
        <taxon>Bacillati</taxon>
        <taxon>Actinomycetota</taxon>
        <taxon>Actinomycetes</taxon>
        <taxon>Streptosporangiales</taxon>
        <taxon>Streptosporangiaceae</taxon>
        <taxon>Nonomuraea</taxon>
    </lineage>
</organism>
<reference evidence="7" key="1">
    <citation type="journal article" date="2019" name="Int. J. Syst. Evol. Microbiol.">
        <title>The Global Catalogue of Microorganisms (GCM) 10K type strain sequencing project: providing services to taxonomists for standard genome sequencing and annotation.</title>
        <authorList>
            <consortium name="The Broad Institute Genomics Platform"/>
            <consortium name="The Broad Institute Genome Sequencing Center for Infectious Disease"/>
            <person name="Wu L."/>
            <person name="Ma J."/>
        </authorList>
    </citation>
    <scope>NUCLEOTIDE SEQUENCE [LARGE SCALE GENOMIC DNA]</scope>
    <source>
        <strain evidence="7">JCM 16904</strain>
    </source>
</reference>
<dbReference type="Proteomes" id="UP001500902">
    <property type="component" value="Unassembled WGS sequence"/>
</dbReference>
<name>A0ABP7C8Y5_9ACTN</name>
<evidence type="ECO:0000256" key="2">
    <source>
        <dbReference type="ARBA" id="ARBA00023125"/>
    </source>
</evidence>
<evidence type="ECO:0000259" key="5">
    <source>
        <dbReference type="PROSITE" id="PS50977"/>
    </source>
</evidence>
<proteinExistence type="predicted"/>
<dbReference type="SUPFAM" id="SSF46689">
    <property type="entry name" value="Homeodomain-like"/>
    <property type="match status" value="1"/>
</dbReference>
<dbReference type="InterPro" id="IPR050109">
    <property type="entry name" value="HTH-type_TetR-like_transc_reg"/>
</dbReference>
<evidence type="ECO:0000313" key="6">
    <source>
        <dbReference type="EMBL" id="GAA3680511.1"/>
    </source>
</evidence>
<dbReference type="Gene3D" id="1.10.10.60">
    <property type="entry name" value="Homeodomain-like"/>
    <property type="match status" value="1"/>
</dbReference>
<dbReference type="PRINTS" id="PR00455">
    <property type="entry name" value="HTHTETR"/>
</dbReference>
<dbReference type="Pfam" id="PF00440">
    <property type="entry name" value="TetR_N"/>
    <property type="match status" value="1"/>
</dbReference>
<feature type="domain" description="HTH tetR-type" evidence="5">
    <location>
        <begin position="1"/>
        <end position="61"/>
    </location>
</feature>